<reference evidence="2" key="1">
    <citation type="journal article" date="2022" name="bioRxiv">
        <title>Sequencing and chromosome-scale assembly of the giantPleurodeles waltlgenome.</title>
        <authorList>
            <person name="Brown T."/>
            <person name="Elewa A."/>
            <person name="Iarovenko S."/>
            <person name="Subramanian E."/>
            <person name="Araus A.J."/>
            <person name="Petzold A."/>
            <person name="Susuki M."/>
            <person name="Suzuki K.-i.T."/>
            <person name="Hayashi T."/>
            <person name="Toyoda A."/>
            <person name="Oliveira C."/>
            <person name="Osipova E."/>
            <person name="Leigh N.D."/>
            <person name="Simon A."/>
            <person name="Yun M.H."/>
        </authorList>
    </citation>
    <scope>NUCLEOTIDE SEQUENCE</scope>
    <source>
        <strain evidence="2">20211129_DDA</strain>
        <tissue evidence="2">Liver</tissue>
    </source>
</reference>
<evidence type="ECO:0000313" key="3">
    <source>
        <dbReference type="Proteomes" id="UP001066276"/>
    </source>
</evidence>
<dbReference type="EMBL" id="JANPWB010000008">
    <property type="protein sequence ID" value="KAJ1162409.1"/>
    <property type="molecule type" value="Genomic_DNA"/>
</dbReference>
<comment type="caution">
    <text evidence="2">The sequence shown here is derived from an EMBL/GenBank/DDBJ whole genome shotgun (WGS) entry which is preliminary data.</text>
</comment>
<name>A0AAV7SF72_PLEWA</name>
<sequence length="167" mass="18253">MWKEGCGEGMPRELACGRRLIEVCVLGDATRFVAASERQAEREAFSLEKGKCTGPVRVKSSMDLPYMMLVRRLARAGSKGSLEALNSQAQSTHKGEVGPPELDTGATSIATTIQKTGEGGCPKSTKMVMERWRSGLANSTLETKRKLSSKIAPIRMQKRESLLQNTH</sequence>
<gene>
    <name evidence="2" type="ORF">NDU88_002877</name>
</gene>
<dbReference type="AlphaFoldDB" id="A0AAV7SF72"/>
<organism evidence="2 3">
    <name type="scientific">Pleurodeles waltl</name>
    <name type="common">Iberian ribbed newt</name>
    <dbReference type="NCBI Taxonomy" id="8319"/>
    <lineage>
        <taxon>Eukaryota</taxon>
        <taxon>Metazoa</taxon>
        <taxon>Chordata</taxon>
        <taxon>Craniata</taxon>
        <taxon>Vertebrata</taxon>
        <taxon>Euteleostomi</taxon>
        <taxon>Amphibia</taxon>
        <taxon>Batrachia</taxon>
        <taxon>Caudata</taxon>
        <taxon>Salamandroidea</taxon>
        <taxon>Salamandridae</taxon>
        <taxon>Pleurodelinae</taxon>
        <taxon>Pleurodeles</taxon>
    </lineage>
</organism>
<evidence type="ECO:0000256" key="1">
    <source>
        <dbReference type="SAM" id="MobiDB-lite"/>
    </source>
</evidence>
<accession>A0AAV7SF72</accession>
<protein>
    <submittedName>
        <fullName evidence="2">Uncharacterized protein</fullName>
    </submittedName>
</protein>
<keyword evidence="3" id="KW-1185">Reference proteome</keyword>
<feature type="region of interest" description="Disordered" evidence="1">
    <location>
        <begin position="82"/>
        <end position="102"/>
    </location>
</feature>
<proteinExistence type="predicted"/>
<dbReference type="Proteomes" id="UP001066276">
    <property type="component" value="Chromosome 4_2"/>
</dbReference>
<evidence type="ECO:0000313" key="2">
    <source>
        <dbReference type="EMBL" id="KAJ1162409.1"/>
    </source>
</evidence>